<evidence type="ECO:0000313" key="3">
    <source>
        <dbReference type="EMBL" id="CAL4799190.1"/>
    </source>
</evidence>
<keyword evidence="3" id="KW-0808">Transferase</keyword>
<keyword evidence="4" id="KW-1185">Reference proteome</keyword>
<dbReference type="PANTHER" id="PTHR13369">
    <property type="match status" value="1"/>
</dbReference>
<keyword evidence="3" id="KW-0489">Methyltransferase</keyword>
<evidence type="ECO:0000313" key="4">
    <source>
        <dbReference type="Proteomes" id="UP001152797"/>
    </source>
</evidence>
<evidence type="ECO:0000313" key="2">
    <source>
        <dbReference type="EMBL" id="CAI4011878.1"/>
    </source>
</evidence>
<dbReference type="Pfam" id="PF13679">
    <property type="entry name" value="Methyltransf_32"/>
    <property type="match status" value="1"/>
</dbReference>
<reference evidence="3 4" key="2">
    <citation type="submission" date="2024-05" db="EMBL/GenBank/DDBJ databases">
        <authorList>
            <person name="Chen Y."/>
            <person name="Shah S."/>
            <person name="Dougan E. K."/>
            <person name="Thang M."/>
            <person name="Chan C."/>
        </authorList>
    </citation>
    <scope>NUCLEOTIDE SEQUENCE [LARGE SCALE GENOMIC DNA]</scope>
</reference>
<name>A0A9P1GG65_9DINO</name>
<accession>A0A9P1GG65</accession>
<protein>
    <submittedName>
        <fullName evidence="3">Methyltransferase domain-containing protein</fullName>
    </submittedName>
</protein>
<evidence type="ECO:0000259" key="1">
    <source>
        <dbReference type="Pfam" id="PF13679"/>
    </source>
</evidence>
<dbReference type="GO" id="GO:0008168">
    <property type="term" value="F:methyltransferase activity"/>
    <property type="evidence" value="ECO:0007669"/>
    <property type="project" value="UniProtKB-KW"/>
</dbReference>
<comment type="caution">
    <text evidence="2">The sequence shown here is derived from an EMBL/GenBank/DDBJ whole genome shotgun (WGS) entry which is preliminary data.</text>
</comment>
<dbReference type="OrthoDB" id="407496at2759"/>
<feature type="domain" description="Methyltransferase" evidence="1">
    <location>
        <begin position="89"/>
        <end position="205"/>
    </location>
</feature>
<dbReference type="GO" id="GO:0032259">
    <property type="term" value="P:methylation"/>
    <property type="evidence" value="ECO:0007669"/>
    <property type="project" value="UniProtKB-KW"/>
</dbReference>
<dbReference type="InterPro" id="IPR025714">
    <property type="entry name" value="Methyltranfer_dom"/>
</dbReference>
<organism evidence="2">
    <name type="scientific">Cladocopium goreaui</name>
    <dbReference type="NCBI Taxonomy" id="2562237"/>
    <lineage>
        <taxon>Eukaryota</taxon>
        <taxon>Sar</taxon>
        <taxon>Alveolata</taxon>
        <taxon>Dinophyceae</taxon>
        <taxon>Suessiales</taxon>
        <taxon>Symbiodiniaceae</taxon>
        <taxon>Cladocopium</taxon>
    </lineage>
</organism>
<sequence>MLGRHGFAMVLFSSLRRAATQPLQRHQLPVSAWRKNSRNCIQLGDVRSFKESGHTGDADELLCAVGGIIGSELPDRVARKELFEAHAVARVVDRHFPEETEITEFCAGCGLLGIFLMLLNPRRRVRCSDKKKQLLACRLQDALTVHWPFLQGITWEEEDARHGQLKTRGELVASCHACSVLSDEVILTARRGRSPLVLVPCCYQKAPRLPREVGWPWLPNWSWKRWPWLEEGSINAQGRDAIHAARVKCLEEDGYEVWEEFIDPNISKMNMAIVAQPT</sequence>
<dbReference type="EMBL" id="CAMXCT020005265">
    <property type="protein sequence ID" value="CAL1165253.1"/>
    <property type="molecule type" value="Genomic_DNA"/>
</dbReference>
<dbReference type="PANTHER" id="PTHR13369:SF0">
    <property type="entry name" value="GLUTATHIONE S-TRANSFERASE C-TERMINAL DOMAIN-CONTAINING PROTEIN"/>
    <property type="match status" value="1"/>
</dbReference>
<dbReference type="EMBL" id="CAMXCT010005265">
    <property type="protein sequence ID" value="CAI4011878.1"/>
    <property type="molecule type" value="Genomic_DNA"/>
</dbReference>
<dbReference type="AlphaFoldDB" id="A0A9P1GG65"/>
<dbReference type="EMBL" id="CAMXCT030005265">
    <property type="protein sequence ID" value="CAL4799190.1"/>
    <property type="molecule type" value="Genomic_DNA"/>
</dbReference>
<dbReference type="Proteomes" id="UP001152797">
    <property type="component" value="Unassembled WGS sequence"/>
</dbReference>
<reference evidence="2" key="1">
    <citation type="submission" date="2022-10" db="EMBL/GenBank/DDBJ databases">
        <authorList>
            <person name="Chen Y."/>
            <person name="Dougan E. K."/>
            <person name="Chan C."/>
            <person name="Rhodes N."/>
            <person name="Thang M."/>
        </authorList>
    </citation>
    <scope>NUCLEOTIDE SEQUENCE</scope>
</reference>
<gene>
    <name evidence="2" type="ORF">C1SCF055_LOCUS36998</name>
</gene>
<dbReference type="GO" id="GO:0005737">
    <property type="term" value="C:cytoplasm"/>
    <property type="evidence" value="ECO:0007669"/>
    <property type="project" value="TreeGrafter"/>
</dbReference>
<proteinExistence type="predicted"/>